<dbReference type="KEGG" id="chyd:H4K34_12465"/>
<keyword evidence="3" id="KW-0067">ATP-binding</keyword>
<dbReference type="InterPro" id="IPR000330">
    <property type="entry name" value="SNF2_N"/>
</dbReference>
<gene>
    <name evidence="3" type="ORF">H4K34_12465</name>
</gene>
<dbReference type="RefSeq" id="WP_210757721.1">
    <property type="nucleotide sequence ID" value="NZ_CP060139.1"/>
</dbReference>
<protein>
    <submittedName>
        <fullName evidence="3">SNF2 family helicase</fullName>
    </submittedName>
</protein>
<dbReference type="InterPro" id="IPR001650">
    <property type="entry name" value="Helicase_C-like"/>
</dbReference>
<dbReference type="InterPro" id="IPR014001">
    <property type="entry name" value="Helicase_ATP-bd"/>
</dbReference>
<accession>A0A7H0VBT7</accession>
<keyword evidence="3" id="KW-0547">Nucleotide-binding</keyword>
<dbReference type="EMBL" id="CP060139">
    <property type="protein sequence ID" value="QNR23185.1"/>
    <property type="molecule type" value="Genomic_DNA"/>
</dbReference>
<proteinExistence type="predicted"/>
<dbReference type="Gene3D" id="3.40.50.300">
    <property type="entry name" value="P-loop containing nucleotide triphosphate hydrolases"/>
    <property type="match status" value="2"/>
</dbReference>
<dbReference type="Pfam" id="PF00271">
    <property type="entry name" value="Helicase_C"/>
    <property type="match status" value="1"/>
</dbReference>
<dbReference type="Proteomes" id="UP000516305">
    <property type="component" value="Chromosome"/>
</dbReference>
<dbReference type="PANTHER" id="PTHR10799">
    <property type="entry name" value="SNF2/RAD54 HELICASE FAMILY"/>
    <property type="match status" value="1"/>
</dbReference>
<feature type="domain" description="Helicase ATP-binding" evidence="1">
    <location>
        <begin position="429"/>
        <end position="680"/>
    </location>
</feature>
<keyword evidence="4" id="KW-1185">Reference proteome</keyword>
<name>A0A7H0VBT7_9FLAO</name>
<evidence type="ECO:0000313" key="4">
    <source>
        <dbReference type="Proteomes" id="UP000516305"/>
    </source>
</evidence>
<keyword evidence="3" id="KW-0347">Helicase</keyword>
<organism evidence="3 4">
    <name type="scientific">Croceimicrobium hydrocarbonivorans</name>
    <dbReference type="NCBI Taxonomy" id="2761580"/>
    <lineage>
        <taxon>Bacteria</taxon>
        <taxon>Pseudomonadati</taxon>
        <taxon>Bacteroidota</taxon>
        <taxon>Flavobacteriia</taxon>
        <taxon>Flavobacteriales</taxon>
        <taxon>Owenweeksiaceae</taxon>
        <taxon>Croceimicrobium</taxon>
    </lineage>
</organism>
<evidence type="ECO:0000313" key="3">
    <source>
        <dbReference type="EMBL" id="QNR23185.1"/>
    </source>
</evidence>
<dbReference type="PROSITE" id="PS51194">
    <property type="entry name" value="HELICASE_CTER"/>
    <property type="match status" value="1"/>
</dbReference>
<evidence type="ECO:0000259" key="1">
    <source>
        <dbReference type="PROSITE" id="PS51192"/>
    </source>
</evidence>
<feature type="domain" description="Helicase C-terminal" evidence="2">
    <location>
        <begin position="851"/>
        <end position="1031"/>
    </location>
</feature>
<dbReference type="SMART" id="SM00487">
    <property type="entry name" value="DEXDc"/>
    <property type="match status" value="1"/>
</dbReference>
<dbReference type="GO" id="GO:0005524">
    <property type="term" value="F:ATP binding"/>
    <property type="evidence" value="ECO:0007669"/>
    <property type="project" value="InterPro"/>
</dbReference>
<dbReference type="GO" id="GO:0004386">
    <property type="term" value="F:helicase activity"/>
    <property type="evidence" value="ECO:0007669"/>
    <property type="project" value="UniProtKB-KW"/>
</dbReference>
<reference evidence="3 4" key="1">
    <citation type="submission" date="2020-08" db="EMBL/GenBank/DDBJ databases">
        <title>Croceimicrobium hydrocarbonivorans gen. nov., sp. nov., a novel marine bacterium isolated from a bacterial consortium that degrades polyethylene terephthalate.</title>
        <authorList>
            <person name="Liu R."/>
        </authorList>
    </citation>
    <scope>NUCLEOTIDE SEQUENCE [LARGE SCALE GENOMIC DNA]</scope>
    <source>
        <strain evidence="3 4">A20-9</strain>
    </source>
</reference>
<keyword evidence="3" id="KW-0378">Hydrolase</keyword>
<dbReference type="SMART" id="SM00490">
    <property type="entry name" value="HELICc"/>
    <property type="match status" value="1"/>
</dbReference>
<dbReference type="SUPFAM" id="SSF52540">
    <property type="entry name" value="P-loop containing nucleoside triphosphate hydrolases"/>
    <property type="match status" value="2"/>
</dbReference>
<dbReference type="Pfam" id="PF00176">
    <property type="entry name" value="SNF2-rel_dom"/>
    <property type="match status" value="1"/>
</dbReference>
<evidence type="ECO:0000259" key="2">
    <source>
        <dbReference type="PROSITE" id="PS51194"/>
    </source>
</evidence>
<sequence>MSYLNGISSASGLGSLNGYTAARLAAQSETLKKLLTEDPKLDGLGRITSSKVMPFSEVVKRYNKGISKNEIQAWVWYKRSVGVPMHGWEAYFLKEGEATKEVKVKSATLLYDERMAEIRMAYPGEVLGKWIRDEESKAGTNYYIVRSGSGLFKVKSDDCSLIKGEATSNQKELNRLVEEGALFYHGGELLPLPIYTFGNMYDRELQLEADKAFIIETWGEAIYQKHLKEISEAKPQLMTVTNPDEKERPIITAISDFASSKDTFNITQVREEYMDVESASEFKKVNGRIARKNAKESINLQFDGERKYTLQHVFIKWLYTLQETDFVKSSAIDISDYYLLNRPLRDDRLSKEEKAELKANAREEGEKLFSKFLHEVLTFEDQQRLDYSWNRLYNAQADIMHHKVPVGFECSRKFKSGVLQITDIQREGVAFMEAMGSGINAFDVGVGKTMTAITNLAHALYSGKCSRPLIVVPKPTYKKWIAELIGYTDKKSGEFVPGVLSYTVVQLNDWYNLGTQVVKGLNLSKPVPKKSITIVTYEGFKRLGFGQDVSESLFTELVNILGQSSEKSERDKEIKYQKFREMIGVGLKNTVADVDALAFDYVVIDEAHRCKNVFASVKADEDNGKRYSIQSAVSETGQKAFLILNYIQRKYGRNTMLLTATPFTNSPLEIYSMLSLVGYESLVSSGIYNIDTFFDLFVLPTIEWTANYKEEIVEKEVIKSFTNRRVLQKLIYNHILYKTGEEAGVKRPKKINLPMIYNLLEDKPEQRLPVKDQALTYINMTPFQRENQNKIVSLAKKSTEGKLDMGNLFRALAYSLDNALSPYLLGGQPEDYREFVKNSPKIAYVMECIASVKDYHKKRGEEVSGQVIYMNRGKQFFPMIKEYLEEELGFKRGVTYSKVKVDEVEIISSDINDTRKENVKEAFLEGVVKVIIGTATIREGIDLQKRGTVIYNCYPEWNPTDIRQLEGRIWRQGNQFEYVRVVMPLIQDSMDVFVFQKLEEKTARINDIWFRGDRGNVLDLESLDPQEVKLALITDIDRLVRMFFDQEKEELQRQWKRIRHSISLIEEIKRDIQYYRSYREKSIEALRAFLASLKNSHWLSEDQEEKGEASKVRKKAVQLHDDLEELLSATEMGDKEIIAMGRKIDASYSMLGVYFSNKWYLEYLKEYVSKVRKTEKTVLKSKGFSIDSDLDMVLATYTKEQDALTTQADRYKGGKESPRWSELRSEIQEKKSALQVEGKTARERAAEFARLNYLLDYKVELPSRTEPEEEAEFEIIDEEDSTLELEALALELELELLAI</sequence>
<dbReference type="PROSITE" id="PS51192">
    <property type="entry name" value="HELICASE_ATP_BIND_1"/>
    <property type="match status" value="1"/>
</dbReference>
<dbReference type="InterPro" id="IPR027417">
    <property type="entry name" value="P-loop_NTPase"/>
</dbReference>